<reference evidence="1 2" key="1">
    <citation type="journal article" date="2015" name="Genome Biol. Evol.">
        <title>Phylogenomic analyses indicate that early fungi evolved digesting cell walls of algal ancestors of land plants.</title>
        <authorList>
            <person name="Chang Y."/>
            <person name="Wang S."/>
            <person name="Sekimoto S."/>
            <person name="Aerts A.L."/>
            <person name="Choi C."/>
            <person name="Clum A."/>
            <person name="LaButti K.M."/>
            <person name="Lindquist E.A."/>
            <person name="Yee Ngan C."/>
            <person name="Ohm R.A."/>
            <person name="Salamov A.A."/>
            <person name="Grigoriev I.V."/>
            <person name="Spatafora J.W."/>
            <person name="Berbee M.L."/>
        </authorList>
    </citation>
    <scope>NUCLEOTIDE SEQUENCE [LARGE SCALE GENOMIC DNA]</scope>
    <source>
        <strain evidence="1 2">NRRL 28638</strain>
    </source>
</reference>
<dbReference type="AlphaFoldDB" id="A0A137P1M8"/>
<gene>
    <name evidence="1" type="ORF">CONCODRAFT_86311</name>
</gene>
<proteinExistence type="predicted"/>
<evidence type="ECO:0000313" key="1">
    <source>
        <dbReference type="EMBL" id="KXN68781.1"/>
    </source>
</evidence>
<keyword evidence="2" id="KW-1185">Reference proteome</keyword>
<accession>A0A137P1M8</accession>
<protein>
    <submittedName>
        <fullName evidence="1">Uncharacterized protein</fullName>
    </submittedName>
</protein>
<organism evidence="1 2">
    <name type="scientific">Conidiobolus coronatus (strain ATCC 28846 / CBS 209.66 / NRRL 28638)</name>
    <name type="common">Delacroixia coronata</name>
    <dbReference type="NCBI Taxonomy" id="796925"/>
    <lineage>
        <taxon>Eukaryota</taxon>
        <taxon>Fungi</taxon>
        <taxon>Fungi incertae sedis</taxon>
        <taxon>Zoopagomycota</taxon>
        <taxon>Entomophthoromycotina</taxon>
        <taxon>Entomophthoromycetes</taxon>
        <taxon>Entomophthorales</taxon>
        <taxon>Ancylistaceae</taxon>
        <taxon>Conidiobolus</taxon>
    </lineage>
</organism>
<name>A0A137P1M8_CONC2</name>
<sequence length="73" mass="8443">MISNSQYFNTAQNQINNQGIISPILNNLSNSKILIKKDLKLISYKFLNFRLNSGINNNNEGQLYLENFNSIYK</sequence>
<evidence type="ECO:0000313" key="2">
    <source>
        <dbReference type="Proteomes" id="UP000070444"/>
    </source>
</evidence>
<dbReference type="Proteomes" id="UP000070444">
    <property type="component" value="Unassembled WGS sequence"/>
</dbReference>
<feature type="non-terminal residue" evidence="1">
    <location>
        <position position="73"/>
    </location>
</feature>
<dbReference type="EMBL" id="KQ964561">
    <property type="protein sequence ID" value="KXN68781.1"/>
    <property type="molecule type" value="Genomic_DNA"/>
</dbReference>